<evidence type="ECO:0000256" key="4">
    <source>
        <dbReference type="ARBA" id="ARBA00023015"/>
    </source>
</evidence>
<evidence type="ECO:0000256" key="8">
    <source>
        <dbReference type="PROSITE-ProRule" id="PRU00071"/>
    </source>
</evidence>
<dbReference type="PROSITE" id="PS01361">
    <property type="entry name" value="ZF_DOF_1"/>
    <property type="match status" value="1"/>
</dbReference>
<keyword evidence="6" id="KW-0804">Transcription</keyword>
<dbReference type="HOGENOM" id="CLU_030533_0_0_1"/>
<dbReference type="PANTHER" id="PTHR31089:SF22">
    <property type="entry name" value="CYCLIC DOF FACTOR 4"/>
    <property type="match status" value="1"/>
</dbReference>
<evidence type="ECO:0000256" key="3">
    <source>
        <dbReference type="ARBA" id="ARBA00022833"/>
    </source>
</evidence>
<dbReference type="Proteomes" id="UP000002051">
    <property type="component" value="Chromosome 6"/>
</dbReference>
<keyword evidence="2 8" id="KW-0863">Zinc-finger</keyword>
<dbReference type="GO" id="GO:0008270">
    <property type="term" value="F:zinc ion binding"/>
    <property type="evidence" value="ECO:0007669"/>
    <property type="project" value="UniProtKB-KW"/>
</dbReference>
<keyword evidence="5 8" id="KW-0238">DNA-binding</keyword>
<evidence type="ECO:0000256" key="9">
    <source>
        <dbReference type="SAM" id="MobiDB-lite"/>
    </source>
</evidence>
<name>A0A072UI93_MEDTR</name>
<feature type="domain" description="Dof-type" evidence="10">
    <location>
        <begin position="89"/>
        <end position="143"/>
    </location>
</feature>
<keyword evidence="4" id="KW-0805">Transcription regulation</keyword>
<accession>A0A072UI93</accession>
<keyword evidence="3" id="KW-0862">Zinc</keyword>
<dbReference type="GO" id="GO:0003677">
    <property type="term" value="F:DNA binding"/>
    <property type="evidence" value="ECO:0000318"/>
    <property type="project" value="GO_Central"/>
</dbReference>
<feature type="compositionally biased region" description="Polar residues" evidence="9">
    <location>
        <begin position="62"/>
        <end position="76"/>
    </location>
</feature>
<evidence type="ECO:0000313" key="12">
    <source>
        <dbReference type="EMBL" id="RHN50735.1"/>
    </source>
</evidence>
<protein>
    <submittedName>
        <fullName evidence="11">Dof zinc finger DOF5.2-like protein</fullName>
    </submittedName>
    <submittedName>
        <fullName evidence="12">Putative transcription factor C2C2-Dof family</fullName>
    </submittedName>
</protein>
<dbReference type="KEGG" id="mtr:25495811"/>
<dbReference type="GO" id="GO:0003700">
    <property type="term" value="F:DNA-binding transcription factor activity"/>
    <property type="evidence" value="ECO:0000318"/>
    <property type="project" value="GO_Central"/>
</dbReference>
<evidence type="ECO:0000256" key="1">
    <source>
        <dbReference type="ARBA" id="ARBA00022723"/>
    </source>
</evidence>
<proteinExistence type="predicted"/>
<gene>
    <name evidence="13" type="primary">25495811</name>
    <name evidence="11" type="ordered locus">MTR_6g027450</name>
    <name evidence="12" type="ORF">MtrunA17_Chr6g0460721</name>
</gene>
<dbReference type="EMBL" id="PSQE01000006">
    <property type="protein sequence ID" value="RHN50735.1"/>
    <property type="molecule type" value="Genomic_DNA"/>
</dbReference>
<reference evidence="12" key="4">
    <citation type="journal article" date="2018" name="Nat. Plants">
        <title>Whole-genome landscape of Medicago truncatula symbiotic genes.</title>
        <authorList>
            <person name="Pecrix Y."/>
            <person name="Gamas P."/>
            <person name="Carrere S."/>
        </authorList>
    </citation>
    <scope>NUCLEOTIDE SEQUENCE</scope>
    <source>
        <tissue evidence="12">Leaves</tissue>
    </source>
</reference>
<dbReference type="STRING" id="3880.A0A072UI93"/>
<keyword evidence="14" id="KW-1185">Reference proteome</keyword>
<dbReference type="Proteomes" id="UP000265566">
    <property type="component" value="Chromosome 6"/>
</dbReference>
<reference evidence="11 14" key="2">
    <citation type="journal article" date="2014" name="BMC Genomics">
        <title>An improved genome release (version Mt4.0) for the model legume Medicago truncatula.</title>
        <authorList>
            <person name="Tang H."/>
            <person name="Krishnakumar V."/>
            <person name="Bidwell S."/>
            <person name="Rosen B."/>
            <person name="Chan A."/>
            <person name="Zhou S."/>
            <person name="Gentzbittel L."/>
            <person name="Childs K.L."/>
            <person name="Yandell M."/>
            <person name="Gundlach H."/>
            <person name="Mayer K.F."/>
            <person name="Schwartz D.C."/>
            <person name="Town C.D."/>
        </authorList>
    </citation>
    <scope>GENOME REANNOTATION</scope>
    <source>
        <strain evidence="11">A17</strain>
        <strain evidence="13 14">cv. Jemalong A17</strain>
    </source>
</reference>
<dbReference type="EMBL" id="CM001222">
    <property type="protein sequence ID" value="KEH25540.1"/>
    <property type="molecule type" value="Genomic_DNA"/>
</dbReference>
<keyword evidence="1" id="KW-0479">Metal-binding</keyword>
<evidence type="ECO:0000256" key="6">
    <source>
        <dbReference type="ARBA" id="ARBA00023163"/>
    </source>
</evidence>
<evidence type="ECO:0000256" key="2">
    <source>
        <dbReference type="ARBA" id="ARBA00022771"/>
    </source>
</evidence>
<dbReference type="Gramene" id="rna35059">
    <property type="protein sequence ID" value="RHN50735.1"/>
    <property type="gene ID" value="gene35059"/>
</dbReference>
<evidence type="ECO:0000313" key="11">
    <source>
        <dbReference type="EMBL" id="KEH25540.1"/>
    </source>
</evidence>
<feature type="compositionally biased region" description="Polar residues" evidence="9">
    <location>
        <begin position="23"/>
        <end position="33"/>
    </location>
</feature>
<dbReference type="EnsemblPlants" id="KEH25540">
    <property type="protein sequence ID" value="KEH25540"/>
    <property type="gene ID" value="MTR_6g027450"/>
</dbReference>
<evidence type="ECO:0000313" key="13">
    <source>
        <dbReference type="EnsemblPlants" id="KEH25540"/>
    </source>
</evidence>
<evidence type="ECO:0000313" key="14">
    <source>
        <dbReference type="Proteomes" id="UP000002051"/>
    </source>
</evidence>
<organism evidence="11 14">
    <name type="scientific">Medicago truncatula</name>
    <name type="common">Barrel medic</name>
    <name type="synonym">Medicago tribuloides</name>
    <dbReference type="NCBI Taxonomy" id="3880"/>
    <lineage>
        <taxon>Eukaryota</taxon>
        <taxon>Viridiplantae</taxon>
        <taxon>Streptophyta</taxon>
        <taxon>Embryophyta</taxon>
        <taxon>Tracheophyta</taxon>
        <taxon>Spermatophyta</taxon>
        <taxon>Magnoliopsida</taxon>
        <taxon>eudicotyledons</taxon>
        <taxon>Gunneridae</taxon>
        <taxon>Pentapetalae</taxon>
        <taxon>rosids</taxon>
        <taxon>fabids</taxon>
        <taxon>Fabales</taxon>
        <taxon>Fabaceae</taxon>
        <taxon>Papilionoideae</taxon>
        <taxon>50 kb inversion clade</taxon>
        <taxon>NPAAA clade</taxon>
        <taxon>Hologalegina</taxon>
        <taxon>IRL clade</taxon>
        <taxon>Trifolieae</taxon>
        <taxon>Medicago</taxon>
    </lineage>
</organism>
<dbReference type="InterPro" id="IPR045174">
    <property type="entry name" value="Dof"/>
</dbReference>
<reference evidence="11 14" key="1">
    <citation type="journal article" date="2011" name="Nature">
        <title>The Medicago genome provides insight into the evolution of rhizobial symbioses.</title>
        <authorList>
            <person name="Young N.D."/>
            <person name="Debelle F."/>
            <person name="Oldroyd G.E."/>
            <person name="Geurts R."/>
            <person name="Cannon S.B."/>
            <person name="Udvardi M.K."/>
            <person name="Benedito V.A."/>
            <person name="Mayer K.F."/>
            <person name="Gouzy J."/>
            <person name="Schoof H."/>
            <person name="Van de Peer Y."/>
            <person name="Proost S."/>
            <person name="Cook D.R."/>
            <person name="Meyers B.C."/>
            <person name="Spannagl M."/>
            <person name="Cheung F."/>
            <person name="De Mita S."/>
            <person name="Krishnakumar V."/>
            <person name="Gundlach H."/>
            <person name="Zhou S."/>
            <person name="Mudge J."/>
            <person name="Bharti A.K."/>
            <person name="Murray J.D."/>
            <person name="Naoumkina M.A."/>
            <person name="Rosen B."/>
            <person name="Silverstein K.A."/>
            <person name="Tang H."/>
            <person name="Rombauts S."/>
            <person name="Zhao P.X."/>
            <person name="Zhou P."/>
            <person name="Barbe V."/>
            <person name="Bardou P."/>
            <person name="Bechner M."/>
            <person name="Bellec A."/>
            <person name="Berger A."/>
            <person name="Berges H."/>
            <person name="Bidwell S."/>
            <person name="Bisseling T."/>
            <person name="Choisne N."/>
            <person name="Couloux A."/>
            <person name="Denny R."/>
            <person name="Deshpande S."/>
            <person name="Dai X."/>
            <person name="Doyle J.J."/>
            <person name="Dudez A.M."/>
            <person name="Farmer A.D."/>
            <person name="Fouteau S."/>
            <person name="Franken C."/>
            <person name="Gibelin C."/>
            <person name="Gish J."/>
            <person name="Goldstein S."/>
            <person name="Gonzalez A.J."/>
            <person name="Green P.J."/>
            <person name="Hallab A."/>
            <person name="Hartog M."/>
            <person name="Hua A."/>
            <person name="Humphray S.J."/>
            <person name="Jeong D.H."/>
            <person name="Jing Y."/>
            <person name="Jocker A."/>
            <person name="Kenton S.M."/>
            <person name="Kim D.J."/>
            <person name="Klee K."/>
            <person name="Lai H."/>
            <person name="Lang C."/>
            <person name="Lin S."/>
            <person name="Macmil S.L."/>
            <person name="Magdelenat G."/>
            <person name="Matthews L."/>
            <person name="McCorrison J."/>
            <person name="Monaghan E.L."/>
            <person name="Mun J.H."/>
            <person name="Najar F.Z."/>
            <person name="Nicholson C."/>
            <person name="Noirot C."/>
            <person name="O'Bleness M."/>
            <person name="Paule C.R."/>
            <person name="Poulain J."/>
            <person name="Prion F."/>
            <person name="Qin B."/>
            <person name="Qu C."/>
            <person name="Retzel E.F."/>
            <person name="Riddle C."/>
            <person name="Sallet E."/>
            <person name="Samain S."/>
            <person name="Samson N."/>
            <person name="Sanders I."/>
            <person name="Saurat O."/>
            <person name="Scarpelli C."/>
            <person name="Schiex T."/>
            <person name="Segurens B."/>
            <person name="Severin A.J."/>
            <person name="Sherrier D.J."/>
            <person name="Shi R."/>
            <person name="Sims S."/>
            <person name="Singer S.R."/>
            <person name="Sinharoy S."/>
            <person name="Sterck L."/>
            <person name="Viollet A."/>
            <person name="Wang B.B."/>
            <person name="Wang K."/>
            <person name="Wang M."/>
            <person name="Wang X."/>
            <person name="Warfsmann J."/>
            <person name="Weissenbach J."/>
            <person name="White D.D."/>
            <person name="White J.D."/>
            <person name="Wiley G.B."/>
            <person name="Wincker P."/>
            <person name="Xing Y."/>
            <person name="Yang L."/>
            <person name="Yao Z."/>
            <person name="Ying F."/>
            <person name="Zhai J."/>
            <person name="Zhou L."/>
            <person name="Zuber A."/>
            <person name="Denarie J."/>
            <person name="Dixon R.A."/>
            <person name="May G.D."/>
            <person name="Schwartz D.C."/>
            <person name="Rogers J."/>
            <person name="Quetier F."/>
            <person name="Town C.D."/>
            <person name="Roe B.A."/>
        </authorList>
    </citation>
    <scope>NUCLEOTIDE SEQUENCE [LARGE SCALE GENOMIC DNA]</scope>
    <source>
        <strain evidence="11">A17</strain>
        <strain evidence="13 14">cv. Jemalong A17</strain>
    </source>
</reference>
<dbReference type="PROSITE" id="PS50884">
    <property type="entry name" value="ZF_DOF_2"/>
    <property type="match status" value="1"/>
</dbReference>
<evidence type="ECO:0000259" key="10">
    <source>
        <dbReference type="PROSITE" id="PS50884"/>
    </source>
</evidence>
<reference evidence="13" key="3">
    <citation type="submission" date="2015-04" db="UniProtKB">
        <authorList>
            <consortium name="EnsemblPlants"/>
        </authorList>
    </citation>
    <scope>IDENTIFICATION</scope>
    <source>
        <strain evidence="13">cv. Jemalong A17</strain>
    </source>
</reference>
<dbReference type="Pfam" id="PF02701">
    <property type="entry name" value="Zn_ribbon_Dof"/>
    <property type="match status" value="1"/>
</dbReference>
<evidence type="ECO:0000256" key="5">
    <source>
        <dbReference type="ARBA" id="ARBA00023125"/>
    </source>
</evidence>
<comment type="subcellular location">
    <subcellularLocation>
        <location evidence="8">Nucleus</location>
    </subcellularLocation>
</comment>
<dbReference type="PANTHER" id="PTHR31089">
    <property type="entry name" value="CYCLIC DOF FACTOR 2"/>
    <property type="match status" value="1"/>
</dbReference>
<feature type="region of interest" description="Disordered" evidence="9">
    <location>
        <begin position="23"/>
        <end position="81"/>
    </location>
</feature>
<sequence length="329" mass="36633">MNGEGDICVKNFSIMLFGKKIQPNSSTMNSCSNSKHKGNEMPHIQNIEKSKNSSNEENESKVNTSTVEDNMETSSTDQDKVLKKPDKIVQCPRCNSFDTKFCYFNNYNVSQPRHFCRKCHRYWTAGGKMRNVPFGAGRRRNKQIASQYRHMIVASGGISTSNFESNDSSTESAAVFRCSNNNGIVLKFGPENESNDSIFNPNNHKRNVDANANNCRENGDEESSLCLSSLTNGYTRGNELSESEHNRSKPLQNYSASSWMIPLNQSLNNVTSMVQSSMQMCHPYGVDPSSMQWCHMPNIGLQFVPESFKNGSVSIGSNNCISPSSSTTS</sequence>
<keyword evidence="7 8" id="KW-0539">Nucleus</keyword>
<evidence type="ECO:0000256" key="7">
    <source>
        <dbReference type="ARBA" id="ARBA00023242"/>
    </source>
</evidence>
<dbReference type="GO" id="GO:0005634">
    <property type="term" value="C:nucleus"/>
    <property type="evidence" value="ECO:0007669"/>
    <property type="project" value="UniProtKB-SubCell"/>
</dbReference>
<dbReference type="AlphaFoldDB" id="A0A072UI93"/>
<dbReference type="InterPro" id="IPR003851">
    <property type="entry name" value="Znf_Dof"/>
</dbReference>
<dbReference type="OrthoDB" id="1927254at2759"/>